<dbReference type="Proteomes" id="UP000189703">
    <property type="component" value="Unplaced"/>
</dbReference>
<gene>
    <name evidence="3" type="primary">LOC104602500</name>
</gene>
<dbReference type="AlphaFoldDB" id="A0A1U8AAN2"/>
<dbReference type="GO" id="GO:0004722">
    <property type="term" value="F:protein serine/threonine phosphatase activity"/>
    <property type="evidence" value="ECO:0000318"/>
    <property type="project" value="GO_Central"/>
</dbReference>
<dbReference type="RefSeq" id="XP_010264516.1">
    <property type="nucleotide sequence ID" value="XM_010266214.1"/>
</dbReference>
<dbReference type="eggNOG" id="KOG0698">
    <property type="taxonomic scope" value="Eukaryota"/>
</dbReference>
<organism evidence="2 3">
    <name type="scientific">Nelumbo nucifera</name>
    <name type="common">Sacred lotus</name>
    <dbReference type="NCBI Taxonomy" id="4432"/>
    <lineage>
        <taxon>Eukaryota</taxon>
        <taxon>Viridiplantae</taxon>
        <taxon>Streptophyta</taxon>
        <taxon>Embryophyta</taxon>
        <taxon>Tracheophyta</taxon>
        <taxon>Spermatophyta</taxon>
        <taxon>Magnoliopsida</taxon>
        <taxon>Proteales</taxon>
        <taxon>Nelumbonaceae</taxon>
        <taxon>Nelumbo</taxon>
    </lineage>
</organism>
<dbReference type="PANTHER" id="PTHR47992">
    <property type="entry name" value="PROTEIN PHOSPHATASE"/>
    <property type="match status" value="1"/>
</dbReference>
<feature type="region of interest" description="Disordered" evidence="1">
    <location>
        <begin position="1"/>
        <end position="32"/>
    </location>
</feature>
<sequence length="448" mass="50086">MGGCCSANMEFEGDVVEEEEEEEYDKEEEVNDAREGDFGELVRLKGFSEYTSMFTQKGKKGINQDSMTIWEDFSGEKDEIFCGVFDGHGPLGHKVSCHVRDALPSKLSYLLKEPEMVDYYSSSSDEDEDADHVDSSHNEANTQNSFSSFSLWKKCFVKAFKEMDRELYLDSTVDSFCSGSTAVTVLKKGEHLIIANLGDSRAVLCTRNQKNQLVPVQLTVDLKPNLPGEAERIRSYNGRVFAREEEPDVYRLWMADEDCPGLAMSRAFGDFCLKNFGLSSTPKVSYRELAEEDEFVVLATDGVWDVLSNKEVIKIVASAGKRSMAAKLLVRRASRAWKFQHPTAKADDCAAICLFFKSSSSVVRNSWPKMTLRRTDIVSQKKLKAAPARHAGHETTKTKPQTTAEASSEEEWNALKGVSRVNSIVKLPRFSSVKSGKKTSRDQNGQAI</sequence>
<dbReference type="InterPro" id="IPR001932">
    <property type="entry name" value="PPM-type_phosphatase-like_dom"/>
</dbReference>
<dbReference type="InterPro" id="IPR036457">
    <property type="entry name" value="PPM-type-like_dom_sf"/>
</dbReference>
<reference evidence="3" key="1">
    <citation type="submission" date="2025-08" db="UniProtKB">
        <authorList>
            <consortium name="RefSeq"/>
        </authorList>
    </citation>
    <scope>IDENTIFICATION</scope>
</reference>
<feature type="region of interest" description="Disordered" evidence="1">
    <location>
        <begin position="121"/>
        <end position="143"/>
    </location>
</feature>
<name>A0A1U8AAN2_NELNU</name>
<dbReference type="PROSITE" id="PS51746">
    <property type="entry name" value="PPM_2"/>
    <property type="match status" value="1"/>
</dbReference>
<dbReference type="OMA" id="MSWRKRS"/>
<accession>A0A1U8AAN2</accession>
<dbReference type="SMART" id="SM00332">
    <property type="entry name" value="PP2Cc"/>
    <property type="match status" value="1"/>
</dbReference>
<dbReference type="GeneID" id="104602500"/>
<dbReference type="GO" id="GO:1902531">
    <property type="term" value="P:regulation of intracellular signal transduction"/>
    <property type="evidence" value="ECO:0000318"/>
    <property type="project" value="GO_Central"/>
</dbReference>
<dbReference type="OrthoDB" id="10264738at2759"/>
<feature type="region of interest" description="Disordered" evidence="1">
    <location>
        <begin position="382"/>
        <end position="410"/>
    </location>
</feature>
<dbReference type="Gene3D" id="3.60.40.10">
    <property type="entry name" value="PPM-type phosphatase domain"/>
    <property type="match status" value="1"/>
</dbReference>
<evidence type="ECO:0000313" key="3">
    <source>
        <dbReference type="RefSeq" id="XP_010264516.1"/>
    </source>
</evidence>
<protein>
    <submittedName>
        <fullName evidence="3">Probable protein phosphatase 2C 65 isoform X1</fullName>
    </submittedName>
</protein>
<dbReference type="KEGG" id="nnu:104602500"/>
<feature type="compositionally biased region" description="Acidic residues" evidence="1">
    <location>
        <begin position="11"/>
        <end position="30"/>
    </location>
</feature>
<evidence type="ECO:0000256" key="1">
    <source>
        <dbReference type="SAM" id="MobiDB-lite"/>
    </source>
</evidence>
<keyword evidence="2" id="KW-1185">Reference proteome</keyword>
<dbReference type="InterPro" id="IPR015655">
    <property type="entry name" value="PP2C"/>
</dbReference>
<dbReference type="CDD" id="cd00143">
    <property type="entry name" value="PP2Cc"/>
    <property type="match status" value="1"/>
</dbReference>
<dbReference type="SUPFAM" id="SSF81606">
    <property type="entry name" value="PP2C-like"/>
    <property type="match status" value="1"/>
</dbReference>
<dbReference type="Pfam" id="PF00481">
    <property type="entry name" value="PP2C"/>
    <property type="match status" value="1"/>
</dbReference>
<evidence type="ECO:0000313" key="2">
    <source>
        <dbReference type="Proteomes" id="UP000189703"/>
    </source>
</evidence>
<proteinExistence type="predicted"/>